<dbReference type="EC" id="2.4.1.182" evidence="2 10"/>
<evidence type="ECO:0000313" key="12">
    <source>
        <dbReference type="Proteomes" id="UP000198356"/>
    </source>
</evidence>
<keyword evidence="5" id="KW-0441">Lipid A biosynthesis</keyword>
<dbReference type="GO" id="GO:0016020">
    <property type="term" value="C:membrane"/>
    <property type="evidence" value="ECO:0007669"/>
    <property type="project" value="GOC"/>
</dbReference>
<keyword evidence="8" id="KW-0443">Lipid metabolism</keyword>
<evidence type="ECO:0000256" key="10">
    <source>
        <dbReference type="NCBIfam" id="TIGR00215"/>
    </source>
</evidence>
<protein>
    <recommendedName>
        <fullName evidence="3 10">Lipid-A-disaccharide synthase</fullName>
        <ecNumber evidence="2 10">2.4.1.182</ecNumber>
    </recommendedName>
</protein>
<evidence type="ECO:0000256" key="2">
    <source>
        <dbReference type="ARBA" id="ARBA00012687"/>
    </source>
</evidence>
<dbReference type="PANTHER" id="PTHR30372">
    <property type="entry name" value="LIPID-A-DISACCHARIDE SYNTHASE"/>
    <property type="match status" value="1"/>
</dbReference>
<name>A0A239GW12_9BACT</name>
<evidence type="ECO:0000256" key="3">
    <source>
        <dbReference type="ARBA" id="ARBA00020902"/>
    </source>
</evidence>
<reference evidence="11 12" key="1">
    <citation type="submission" date="2017-06" db="EMBL/GenBank/DDBJ databases">
        <authorList>
            <person name="Kim H.J."/>
            <person name="Triplett B.A."/>
        </authorList>
    </citation>
    <scope>NUCLEOTIDE SEQUENCE [LARGE SCALE GENOMIC DNA]</scope>
    <source>
        <strain evidence="11 12">DSM 18704</strain>
    </source>
</reference>
<keyword evidence="6" id="KW-0328">Glycosyltransferase</keyword>
<dbReference type="Proteomes" id="UP000198356">
    <property type="component" value="Unassembled WGS sequence"/>
</dbReference>
<evidence type="ECO:0000256" key="7">
    <source>
        <dbReference type="ARBA" id="ARBA00022679"/>
    </source>
</evidence>
<dbReference type="GO" id="GO:0008915">
    <property type="term" value="F:lipid-A-disaccharide synthase activity"/>
    <property type="evidence" value="ECO:0007669"/>
    <property type="project" value="UniProtKB-UniRule"/>
</dbReference>
<proteinExistence type="predicted"/>
<dbReference type="AlphaFoldDB" id="A0A239GW12"/>
<dbReference type="InterPro" id="IPR003835">
    <property type="entry name" value="Glyco_trans_19"/>
</dbReference>
<comment type="function">
    <text evidence="1">Condensation of UDP-2,3-diacylglucosamine and 2,3-diacylglucosamine-1-phosphate to form lipid A disaccharide, a precursor of lipid A, a phosphorylated glycolipid that anchors the lipopolysaccharide to the outer membrane of the cell.</text>
</comment>
<comment type="catalytic activity">
    <reaction evidence="9">
        <text>a lipid X + a UDP-2-N,3-O-bis[(3R)-3-hydroxyacyl]-alpha-D-glucosamine = a lipid A disaccharide + UDP + H(+)</text>
        <dbReference type="Rhea" id="RHEA:67828"/>
        <dbReference type="ChEBI" id="CHEBI:15378"/>
        <dbReference type="ChEBI" id="CHEBI:58223"/>
        <dbReference type="ChEBI" id="CHEBI:137748"/>
        <dbReference type="ChEBI" id="CHEBI:176338"/>
        <dbReference type="ChEBI" id="CHEBI:176343"/>
        <dbReference type="EC" id="2.4.1.182"/>
    </reaction>
</comment>
<dbReference type="PANTHER" id="PTHR30372:SF4">
    <property type="entry name" value="LIPID-A-DISACCHARIDE SYNTHASE, MITOCHONDRIAL-RELATED"/>
    <property type="match status" value="1"/>
</dbReference>
<keyword evidence="12" id="KW-1185">Reference proteome</keyword>
<organism evidence="11 12">
    <name type="scientific">Granulicella rosea</name>
    <dbReference type="NCBI Taxonomy" id="474952"/>
    <lineage>
        <taxon>Bacteria</taxon>
        <taxon>Pseudomonadati</taxon>
        <taxon>Acidobacteriota</taxon>
        <taxon>Terriglobia</taxon>
        <taxon>Terriglobales</taxon>
        <taxon>Acidobacteriaceae</taxon>
        <taxon>Granulicella</taxon>
    </lineage>
</organism>
<evidence type="ECO:0000256" key="6">
    <source>
        <dbReference type="ARBA" id="ARBA00022676"/>
    </source>
</evidence>
<evidence type="ECO:0000256" key="5">
    <source>
        <dbReference type="ARBA" id="ARBA00022556"/>
    </source>
</evidence>
<dbReference type="GO" id="GO:0009245">
    <property type="term" value="P:lipid A biosynthetic process"/>
    <property type="evidence" value="ECO:0007669"/>
    <property type="project" value="UniProtKB-UniRule"/>
</dbReference>
<accession>A0A239GW12</accession>
<evidence type="ECO:0000256" key="4">
    <source>
        <dbReference type="ARBA" id="ARBA00022516"/>
    </source>
</evidence>
<keyword evidence="7" id="KW-0808">Transferase</keyword>
<sequence length="420" mass="46878">MLTRPGFGRLNSIVMSSNPRIFLSAGEASGDQYGAQLIAAIKRQLPAATFTGLGGLGMAAQGQERVVRAEDVAHMGITEVIRHMPYIYGQYRRLVRSIEQNPPAIGVLIDFPDVNFRLARELKKRGIPVVWFVSPQLWAWKRGRLRWVQERVSRMLVIFPFEAEFYRARGVDAEFVGHPLAEQPLPSVPREAYAAHYNLDATKPWVALLPGSRWREIEANLPVMVEMACRYPRDVEYILPVASTIDRARLADFVAGWISHPPGTDPRLPLPYLHLVTDAREALHHAQASVVASGTATVQAAVIGNPFVVVYKVSKLTYEVAKLLVDYPPEIPAEVDRAGNLPVGMVNLIAGRRIVPELLQEHFNPQKLSETLGPLLVDSPERRRMIRDLAEVRQRLVPAGDGERNAIERVRDAVLALLQS</sequence>
<gene>
    <name evidence="11" type="ORF">SAMN05421770_10295</name>
</gene>
<dbReference type="SUPFAM" id="SSF53756">
    <property type="entry name" value="UDP-Glycosyltransferase/glycogen phosphorylase"/>
    <property type="match status" value="1"/>
</dbReference>
<evidence type="ECO:0000256" key="8">
    <source>
        <dbReference type="ARBA" id="ARBA00023098"/>
    </source>
</evidence>
<keyword evidence="4" id="KW-0444">Lipid biosynthesis</keyword>
<evidence type="ECO:0000256" key="9">
    <source>
        <dbReference type="ARBA" id="ARBA00048975"/>
    </source>
</evidence>
<evidence type="ECO:0000256" key="1">
    <source>
        <dbReference type="ARBA" id="ARBA00002056"/>
    </source>
</evidence>
<dbReference type="NCBIfam" id="TIGR00215">
    <property type="entry name" value="lpxB"/>
    <property type="match status" value="1"/>
</dbReference>
<dbReference type="Pfam" id="PF02684">
    <property type="entry name" value="LpxB"/>
    <property type="match status" value="1"/>
</dbReference>
<dbReference type="EMBL" id="FZOU01000002">
    <property type="protein sequence ID" value="SNS72978.1"/>
    <property type="molecule type" value="Genomic_DNA"/>
</dbReference>
<dbReference type="GO" id="GO:0005543">
    <property type="term" value="F:phospholipid binding"/>
    <property type="evidence" value="ECO:0007669"/>
    <property type="project" value="TreeGrafter"/>
</dbReference>
<evidence type="ECO:0000313" key="11">
    <source>
        <dbReference type="EMBL" id="SNS72978.1"/>
    </source>
</evidence>